<dbReference type="GO" id="GO:0000176">
    <property type="term" value="C:nuclear exosome (RNase complex)"/>
    <property type="evidence" value="ECO:0007669"/>
    <property type="project" value="TreeGrafter"/>
</dbReference>
<dbReference type="GO" id="GO:0071044">
    <property type="term" value="P:histone mRNA catabolic process"/>
    <property type="evidence" value="ECO:0007669"/>
    <property type="project" value="TreeGrafter"/>
</dbReference>
<dbReference type="PANTHER" id="PTHR12124:SF47">
    <property type="entry name" value="EXOSOME COMPONENT 10"/>
    <property type="match status" value="1"/>
</dbReference>
<dbReference type="InterPro" id="IPR002121">
    <property type="entry name" value="HRDC_dom"/>
</dbReference>
<comment type="subcellular location">
    <subcellularLocation>
        <location evidence="1">Nucleus</location>
    </subcellularLocation>
</comment>
<dbReference type="KEGG" id="eiv:EIN_282120"/>
<dbReference type="GO" id="GO:0000166">
    <property type="term" value="F:nucleotide binding"/>
    <property type="evidence" value="ECO:0007669"/>
    <property type="project" value="InterPro"/>
</dbReference>
<gene>
    <name evidence="4" type="ORF">EIN_282120</name>
</gene>
<dbReference type="PANTHER" id="PTHR12124">
    <property type="entry name" value="POLYMYOSITIS/SCLERODERMA AUTOANTIGEN-RELATED"/>
    <property type="match status" value="1"/>
</dbReference>
<feature type="domain" description="HRDC" evidence="3">
    <location>
        <begin position="354"/>
        <end position="433"/>
    </location>
</feature>
<dbReference type="GO" id="GO:0071040">
    <property type="term" value="P:nuclear polyadenylation-dependent antisense transcript catabolic process"/>
    <property type="evidence" value="ECO:0007669"/>
    <property type="project" value="TreeGrafter"/>
</dbReference>
<dbReference type="GO" id="GO:0071038">
    <property type="term" value="P:TRAMP-dependent tRNA surveillance pathway"/>
    <property type="evidence" value="ECO:0007669"/>
    <property type="project" value="TreeGrafter"/>
</dbReference>
<dbReference type="InterPro" id="IPR036397">
    <property type="entry name" value="RNaseH_sf"/>
</dbReference>
<evidence type="ECO:0000313" key="5">
    <source>
        <dbReference type="Proteomes" id="UP000014680"/>
    </source>
</evidence>
<reference evidence="4 5" key="1">
    <citation type="submission" date="2012-10" db="EMBL/GenBank/DDBJ databases">
        <authorList>
            <person name="Zafar N."/>
            <person name="Inman J."/>
            <person name="Hall N."/>
            <person name="Lorenzi H."/>
            <person name="Caler E."/>
        </authorList>
    </citation>
    <scope>NUCLEOTIDE SEQUENCE [LARGE SCALE GENOMIC DNA]</scope>
    <source>
        <strain evidence="4 5">IP1</strain>
    </source>
</reference>
<dbReference type="AlphaFoldDB" id="A0A0A1U043"/>
<dbReference type="InterPro" id="IPR010997">
    <property type="entry name" value="HRDC-like_sf"/>
</dbReference>
<sequence length="541" mass="62010">MENPVTAHIAEIDNMVDYGITDVEKSCDKIEEAVSEVAKRLGVPITSAEILASEKKIRELAEKTFSEIETGFGSDHTKKRIIDIPHLDLSVEALENIEKRFALKHVKPPTVVEVNYDRPVTSPLTFDSDDTKQIWQFQMPTLRNCPTYDEIIFNNVHDRNGLIKTLETLKTEMQISVSIKTDSSNNYRGYVSFIFLSNEKTVFGIDCLAVRKDIEIVRPLFESTDIEKVTFSGYGVRALYFQFGIISNNVICLEVACQMTNVALNAGEAFRLVGHEPQECKEWLTRPLSTYVICRCAYDTVCMLPIVDYVRRAALQMRTLQNVFMESENECLPKGRTAELKRIISKHSFHKKMSQAETQAFTNLCFWREEVARKEDVTVNEIVPTSSLEQIVLTGASTLDQIADALPNDGMALLYGSEILKVFKRFGFRYTSVKQHYWLPVEGIAPKDTENLVFKHSEWKEREKAIESEKSSVDVLQTLENRDFEKELIRQLLLPHTNSDDSEEEEKVECKKEDKNIPGSLKEIFTWSRLCKRTNKKKQVK</sequence>
<name>A0A0A1U043_ENTIV</name>
<dbReference type="VEuPathDB" id="AmoebaDB:EIN_282120"/>
<dbReference type="EMBL" id="KB207030">
    <property type="protein sequence ID" value="ELP85841.1"/>
    <property type="molecule type" value="Genomic_DNA"/>
</dbReference>
<dbReference type="Gene3D" id="1.10.150.80">
    <property type="entry name" value="HRDC domain"/>
    <property type="match status" value="1"/>
</dbReference>
<dbReference type="GO" id="GO:0003727">
    <property type="term" value="F:single-stranded RNA binding"/>
    <property type="evidence" value="ECO:0007669"/>
    <property type="project" value="TreeGrafter"/>
</dbReference>
<dbReference type="GO" id="GO:0000175">
    <property type="term" value="F:3'-5'-RNA exonuclease activity"/>
    <property type="evidence" value="ECO:0007669"/>
    <property type="project" value="InterPro"/>
</dbReference>
<evidence type="ECO:0000256" key="1">
    <source>
        <dbReference type="ARBA" id="ARBA00004123"/>
    </source>
</evidence>
<protein>
    <recommendedName>
        <fullName evidence="3">HRDC domain-containing protein</fullName>
    </recommendedName>
</protein>
<dbReference type="OMA" id="MESENEC"/>
<dbReference type="GO" id="GO:0071035">
    <property type="term" value="P:nuclear polyadenylation-dependent rRNA catabolic process"/>
    <property type="evidence" value="ECO:0007669"/>
    <property type="project" value="TreeGrafter"/>
</dbReference>
<evidence type="ECO:0000313" key="4">
    <source>
        <dbReference type="EMBL" id="ELP85841.1"/>
    </source>
</evidence>
<dbReference type="OrthoDB" id="26838at2759"/>
<organism evidence="4 5">
    <name type="scientific">Entamoeba invadens IP1</name>
    <dbReference type="NCBI Taxonomy" id="370355"/>
    <lineage>
        <taxon>Eukaryota</taxon>
        <taxon>Amoebozoa</taxon>
        <taxon>Evosea</taxon>
        <taxon>Archamoebae</taxon>
        <taxon>Mastigamoebida</taxon>
        <taxon>Entamoebidae</taxon>
        <taxon>Entamoeba</taxon>
    </lineage>
</organism>
<dbReference type="GO" id="GO:0071037">
    <property type="term" value="P:nuclear polyadenylation-dependent snRNA catabolic process"/>
    <property type="evidence" value="ECO:0007669"/>
    <property type="project" value="TreeGrafter"/>
</dbReference>
<dbReference type="InterPro" id="IPR045092">
    <property type="entry name" value="Rrp6-like"/>
</dbReference>
<dbReference type="InterPro" id="IPR012337">
    <property type="entry name" value="RNaseH-like_sf"/>
</dbReference>
<evidence type="ECO:0000256" key="2">
    <source>
        <dbReference type="ARBA" id="ARBA00023242"/>
    </source>
</evidence>
<dbReference type="GeneID" id="14884835"/>
<dbReference type="InterPro" id="IPR044876">
    <property type="entry name" value="HRDC_dom_sf"/>
</dbReference>
<proteinExistence type="predicted"/>
<dbReference type="RefSeq" id="XP_004185187.1">
    <property type="nucleotide sequence ID" value="XM_004185139.1"/>
</dbReference>
<dbReference type="SUPFAM" id="SSF47819">
    <property type="entry name" value="HRDC-like"/>
    <property type="match status" value="1"/>
</dbReference>
<dbReference type="GO" id="GO:0000467">
    <property type="term" value="P:exonucleolytic trimming to generate mature 3'-end of 5.8S rRNA from tricistronic rRNA transcript (SSU-rRNA, 5.8S rRNA, LSU-rRNA)"/>
    <property type="evidence" value="ECO:0007669"/>
    <property type="project" value="InterPro"/>
</dbReference>
<accession>A0A0A1U043</accession>
<dbReference type="GO" id="GO:0071039">
    <property type="term" value="P:nuclear polyadenylation-dependent CUT catabolic process"/>
    <property type="evidence" value="ECO:0007669"/>
    <property type="project" value="TreeGrafter"/>
</dbReference>
<keyword evidence="5" id="KW-1185">Reference proteome</keyword>
<keyword evidence="2" id="KW-0539">Nucleus</keyword>
<dbReference type="GO" id="GO:0071036">
    <property type="term" value="P:nuclear polyadenylation-dependent snoRNA catabolic process"/>
    <property type="evidence" value="ECO:0007669"/>
    <property type="project" value="TreeGrafter"/>
</dbReference>
<dbReference type="GO" id="GO:0005730">
    <property type="term" value="C:nucleolus"/>
    <property type="evidence" value="ECO:0007669"/>
    <property type="project" value="TreeGrafter"/>
</dbReference>
<dbReference type="GO" id="GO:0071051">
    <property type="term" value="P:poly(A)-dependent snoRNA 3'-end processing"/>
    <property type="evidence" value="ECO:0007669"/>
    <property type="project" value="TreeGrafter"/>
</dbReference>
<dbReference type="PROSITE" id="PS50967">
    <property type="entry name" value="HRDC"/>
    <property type="match status" value="1"/>
</dbReference>
<dbReference type="Gene3D" id="3.30.420.10">
    <property type="entry name" value="Ribonuclease H-like superfamily/Ribonuclease H"/>
    <property type="match status" value="1"/>
</dbReference>
<dbReference type="SUPFAM" id="SSF53098">
    <property type="entry name" value="Ribonuclease H-like"/>
    <property type="match status" value="1"/>
</dbReference>
<dbReference type="Proteomes" id="UP000014680">
    <property type="component" value="Unassembled WGS sequence"/>
</dbReference>
<evidence type="ECO:0000259" key="3">
    <source>
        <dbReference type="PROSITE" id="PS50967"/>
    </source>
</evidence>